<dbReference type="PIRSF" id="PIRSF002744">
    <property type="entry name" value="Pur-cyt_permease"/>
    <property type="match status" value="1"/>
</dbReference>
<keyword evidence="3 7" id="KW-0813">Transport</keyword>
<dbReference type="STRING" id="180088.A0A1J8R1Z3"/>
<dbReference type="GO" id="GO:0005886">
    <property type="term" value="C:plasma membrane"/>
    <property type="evidence" value="ECO:0007669"/>
    <property type="project" value="TreeGrafter"/>
</dbReference>
<evidence type="ECO:0000256" key="1">
    <source>
        <dbReference type="ARBA" id="ARBA00004141"/>
    </source>
</evidence>
<keyword evidence="4 8" id="KW-0812">Transmembrane</keyword>
<keyword evidence="10" id="KW-1185">Reference proteome</keyword>
<gene>
    <name evidence="9" type="ORF">AZE42_02818</name>
</gene>
<evidence type="ECO:0000256" key="3">
    <source>
        <dbReference type="ARBA" id="ARBA00022448"/>
    </source>
</evidence>
<evidence type="ECO:0008006" key="11">
    <source>
        <dbReference type="Google" id="ProtNLM"/>
    </source>
</evidence>
<dbReference type="PANTHER" id="PTHR31806">
    <property type="entry name" value="PURINE-CYTOSINE PERMEASE FCY2-RELATED"/>
    <property type="match status" value="1"/>
</dbReference>
<accession>A0A1J8R1Z3</accession>
<dbReference type="AlphaFoldDB" id="A0A1J8R1Z3"/>
<feature type="transmembrane region" description="Helical" evidence="8">
    <location>
        <begin position="209"/>
        <end position="227"/>
    </location>
</feature>
<evidence type="ECO:0000256" key="4">
    <source>
        <dbReference type="ARBA" id="ARBA00022692"/>
    </source>
</evidence>
<keyword evidence="6 7" id="KW-0472">Membrane</keyword>
<feature type="transmembrane region" description="Helical" evidence="8">
    <location>
        <begin position="287"/>
        <end position="308"/>
    </location>
</feature>
<feature type="transmembrane region" description="Helical" evidence="8">
    <location>
        <begin position="77"/>
        <end position="99"/>
    </location>
</feature>
<comment type="similarity">
    <text evidence="2 7">Belongs to the purine-cytosine permease (2.A.39) family.</text>
</comment>
<dbReference type="EMBL" id="LVVM01000940">
    <property type="protein sequence ID" value="OJA19657.1"/>
    <property type="molecule type" value="Genomic_DNA"/>
</dbReference>
<name>A0A1J8R1Z3_9AGAM</name>
<evidence type="ECO:0000256" key="2">
    <source>
        <dbReference type="ARBA" id="ARBA00008974"/>
    </source>
</evidence>
<dbReference type="Gene3D" id="1.10.4160.10">
    <property type="entry name" value="Hydantoin permease"/>
    <property type="match status" value="1"/>
</dbReference>
<dbReference type="Proteomes" id="UP000183567">
    <property type="component" value="Unassembled WGS sequence"/>
</dbReference>
<dbReference type="GO" id="GO:0022857">
    <property type="term" value="F:transmembrane transporter activity"/>
    <property type="evidence" value="ECO:0007669"/>
    <property type="project" value="InterPro"/>
</dbReference>
<protein>
    <recommendedName>
        <fullName evidence="11">Purine-cytosine permease</fullName>
    </recommendedName>
</protein>
<feature type="transmembrane region" description="Helical" evidence="8">
    <location>
        <begin position="424"/>
        <end position="445"/>
    </location>
</feature>
<dbReference type="InterPro" id="IPR001248">
    <property type="entry name" value="Pur-cyt_permease"/>
</dbReference>
<dbReference type="Pfam" id="PF02133">
    <property type="entry name" value="Transp_cyt_pur"/>
    <property type="match status" value="1"/>
</dbReference>
<organism evidence="9 10">
    <name type="scientific">Rhizopogon vesiculosus</name>
    <dbReference type="NCBI Taxonomy" id="180088"/>
    <lineage>
        <taxon>Eukaryota</taxon>
        <taxon>Fungi</taxon>
        <taxon>Dikarya</taxon>
        <taxon>Basidiomycota</taxon>
        <taxon>Agaricomycotina</taxon>
        <taxon>Agaricomycetes</taxon>
        <taxon>Agaricomycetidae</taxon>
        <taxon>Boletales</taxon>
        <taxon>Suillineae</taxon>
        <taxon>Rhizopogonaceae</taxon>
        <taxon>Rhizopogon</taxon>
    </lineage>
</organism>
<dbReference type="InterPro" id="IPR026030">
    <property type="entry name" value="Pur-cyt_permease_Fcy2/21/22"/>
</dbReference>
<feature type="transmembrane region" description="Helical" evidence="8">
    <location>
        <begin position="181"/>
        <end position="203"/>
    </location>
</feature>
<feature type="transmembrane region" description="Helical" evidence="8">
    <location>
        <begin position="505"/>
        <end position="527"/>
    </location>
</feature>
<dbReference type="OrthoDB" id="2116389at2759"/>
<evidence type="ECO:0000256" key="6">
    <source>
        <dbReference type="ARBA" id="ARBA00023136"/>
    </source>
</evidence>
<evidence type="ECO:0000256" key="8">
    <source>
        <dbReference type="SAM" id="Phobius"/>
    </source>
</evidence>
<feature type="transmembrane region" description="Helical" evidence="8">
    <location>
        <begin position="472"/>
        <end position="493"/>
    </location>
</feature>
<feature type="transmembrane region" description="Helical" evidence="8">
    <location>
        <begin position="106"/>
        <end position="125"/>
    </location>
</feature>
<comment type="caution">
    <text evidence="9">The sequence shown here is derived from an EMBL/GenBank/DDBJ whole genome shotgun (WGS) entry which is preliminary data.</text>
</comment>
<proteinExistence type="inferred from homology"/>
<reference evidence="9 10" key="1">
    <citation type="submission" date="2016-03" db="EMBL/GenBank/DDBJ databases">
        <title>Comparative genomics of the ectomycorrhizal sister species Rhizopogon vinicolor and Rhizopogon vesiculosus (Basidiomycota: Boletales) reveals a divergence of the mating type B locus.</title>
        <authorList>
            <person name="Mujic A.B."/>
            <person name="Kuo A."/>
            <person name="Tritt A."/>
            <person name="Lipzen A."/>
            <person name="Chen C."/>
            <person name="Johnson J."/>
            <person name="Sharma A."/>
            <person name="Barry K."/>
            <person name="Grigoriev I.V."/>
            <person name="Spatafora J.W."/>
        </authorList>
    </citation>
    <scope>NUCLEOTIDE SEQUENCE [LARGE SCALE GENOMIC DNA]</scope>
    <source>
        <strain evidence="9 10">AM-OR11-056</strain>
    </source>
</reference>
<feature type="transmembrane region" description="Helical" evidence="8">
    <location>
        <begin position="339"/>
        <end position="362"/>
    </location>
</feature>
<dbReference type="PANTHER" id="PTHR31806:SF1">
    <property type="entry name" value="PURINE-CYTOSINE PERMEASE FCY2-RELATED"/>
    <property type="match status" value="1"/>
</dbReference>
<feature type="transmembrane region" description="Helical" evidence="8">
    <location>
        <begin position="248"/>
        <end position="267"/>
    </location>
</feature>
<feature type="transmembrane region" description="Helical" evidence="8">
    <location>
        <begin position="401"/>
        <end position="418"/>
    </location>
</feature>
<evidence type="ECO:0000256" key="5">
    <source>
        <dbReference type="ARBA" id="ARBA00022989"/>
    </source>
</evidence>
<evidence type="ECO:0000256" key="7">
    <source>
        <dbReference type="PIRNR" id="PIRNR002744"/>
    </source>
</evidence>
<evidence type="ECO:0000313" key="9">
    <source>
        <dbReference type="EMBL" id="OJA19657.1"/>
    </source>
</evidence>
<evidence type="ECO:0000313" key="10">
    <source>
        <dbReference type="Proteomes" id="UP000183567"/>
    </source>
</evidence>
<comment type="subcellular location">
    <subcellularLocation>
        <location evidence="1">Membrane</location>
        <topology evidence="1">Multi-pass membrane protein</topology>
    </subcellularLocation>
</comment>
<keyword evidence="5 8" id="KW-1133">Transmembrane helix</keyword>
<feature type="transmembrane region" description="Helical" evidence="8">
    <location>
        <begin position="145"/>
        <end position="169"/>
    </location>
</feature>
<sequence length="540" mass="58053">MSASLDYPEDPEKALDSVKDADVVYAVEEAPDRVIARRFGVLSPFLSKLFASGVEARGIERIPEDYRESKNAWNNLLMWWSVNAVLTTIPIGVLAQSVFTLSFGNAVATILCFGALGAVATSFIATLGPQTGLRTMVITRFSSGYFGGTIYSILNILTQLGFSVTAVILGGQTLANINPGTLPLVVGIIIIGVCCLIPCFIGYDMVHVYERYAWMANTLIMLFLWGLGGKAGYDISAQKPLEDTGRALSADILSFGGIVFGSLTGWAPVAADYNCRLPADTPPMRVFLLTFLGLWIPVCFVEILGAALMTITDPAYVSAFADGSTGALIAQVLSPWGHFGQFILVLLALTVMYAQVLTFHFACSFTNPPYITNSANNIPNTYSAGLSIQALGRPFAIVPRFFWTFLCFVVYTVAGVAGREHFSAILSNFLSILSYWTAFFIVIVAEEHFIFRRKNGPLGGYNLDDYDTPSKLPLGVAGILALCFGIAGAVVGMSEVWYTGPLGKMAGAAYGADLGFELAAAFAAVTYPPLRALEIKLTGR</sequence>